<proteinExistence type="predicted"/>
<dbReference type="EMBL" id="ANPB02000003">
    <property type="protein sequence ID" value="KAF4486254.1"/>
    <property type="molecule type" value="Genomic_DNA"/>
</dbReference>
<evidence type="ECO:0000313" key="1">
    <source>
        <dbReference type="EMBL" id="KAF4486254.1"/>
    </source>
</evidence>
<evidence type="ECO:0000313" key="2">
    <source>
        <dbReference type="Proteomes" id="UP000011096"/>
    </source>
</evidence>
<reference evidence="1 2" key="2">
    <citation type="submission" date="2020-04" db="EMBL/GenBank/DDBJ databases">
        <title>Genome sequencing and assembly of multiple isolates from the Colletotrichum gloeosporioides species complex.</title>
        <authorList>
            <person name="Gan P."/>
            <person name="Shirasu K."/>
        </authorList>
    </citation>
    <scope>NUCLEOTIDE SEQUENCE [LARGE SCALE GENOMIC DNA]</scope>
    <source>
        <strain evidence="1 2">Nara gc5</strain>
    </source>
</reference>
<protein>
    <submittedName>
        <fullName evidence="1">Uncharacterized protein</fullName>
    </submittedName>
</protein>
<name>A0A7J6J9W9_COLFN</name>
<comment type="caution">
    <text evidence="1">The sequence shown here is derived from an EMBL/GenBank/DDBJ whole genome shotgun (WGS) entry which is preliminary data.</text>
</comment>
<dbReference type="AlphaFoldDB" id="A0A7J6J9W9"/>
<dbReference type="GeneID" id="90979921"/>
<dbReference type="RefSeq" id="XP_066009002.1">
    <property type="nucleotide sequence ID" value="XM_066151725.1"/>
</dbReference>
<accession>A0A7J6J9W9</accession>
<gene>
    <name evidence="1" type="ORF">CGGC5_v006674</name>
</gene>
<sequence length="67" mass="7466">MGVRGLSDLLFCIPTVSIWTASHPNHLQVRQSPAKEGRCEQARVDDFRVEGAPRLSTCFDKSSPRPI</sequence>
<dbReference type="InParanoid" id="A0A7J6J9W9"/>
<dbReference type="Proteomes" id="UP000011096">
    <property type="component" value="Unassembled WGS sequence"/>
</dbReference>
<keyword evidence="2" id="KW-1185">Reference proteome</keyword>
<organism evidence="1 2">
    <name type="scientific">Colletotrichum fructicola (strain Nara gc5)</name>
    <name type="common">Anthracnose fungus</name>
    <name type="synonym">Colletotrichum gloeosporioides (strain Nara gc5)</name>
    <dbReference type="NCBI Taxonomy" id="1213859"/>
    <lineage>
        <taxon>Eukaryota</taxon>
        <taxon>Fungi</taxon>
        <taxon>Dikarya</taxon>
        <taxon>Ascomycota</taxon>
        <taxon>Pezizomycotina</taxon>
        <taxon>Sordariomycetes</taxon>
        <taxon>Hypocreomycetidae</taxon>
        <taxon>Glomerellales</taxon>
        <taxon>Glomerellaceae</taxon>
        <taxon>Colletotrichum</taxon>
        <taxon>Colletotrichum gloeosporioides species complex</taxon>
    </lineage>
</organism>
<reference evidence="1 2" key="1">
    <citation type="submission" date="2012-08" db="EMBL/GenBank/DDBJ databases">
        <authorList>
            <person name="Gan P.H.P."/>
            <person name="Ikeda K."/>
            <person name="Irieda H."/>
            <person name="Narusaka M."/>
            <person name="O'Connell R.J."/>
            <person name="Narusaka Y."/>
            <person name="Takano Y."/>
            <person name="Kubo Y."/>
            <person name="Shirasu K."/>
        </authorList>
    </citation>
    <scope>NUCLEOTIDE SEQUENCE [LARGE SCALE GENOMIC DNA]</scope>
    <source>
        <strain evidence="1 2">Nara gc5</strain>
    </source>
</reference>